<dbReference type="InterPro" id="IPR002347">
    <property type="entry name" value="SDR_fam"/>
</dbReference>
<reference evidence="4" key="1">
    <citation type="submission" date="2020-12" db="EMBL/GenBank/DDBJ databases">
        <authorList>
            <person name="Iha C."/>
        </authorList>
    </citation>
    <scope>NUCLEOTIDE SEQUENCE</scope>
</reference>
<organism evidence="4 5">
    <name type="scientific">Ostreobium quekettii</name>
    <dbReference type="NCBI Taxonomy" id="121088"/>
    <lineage>
        <taxon>Eukaryota</taxon>
        <taxon>Viridiplantae</taxon>
        <taxon>Chlorophyta</taxon>
        <taxon>core chlorophytes</taxon>
        <taxon>Ulvophyceae</taxon>
        <taxon>TCBD clade</taxon>
        <taxon>Bryopsidales</taxon>
        <taxon>Ostreobineae</taxon>
        <taxon>Ostreobiaceae</taxon>
        <taxon>Ostreobium</taxon>
    </lineage>
</organism>
<dbReference type="GO" id="GO:0016491">
    <property type="term" value="F:oxidoreductase activity"/>
    <property type="evidence" value="ECO:0007669"/>
    <property type="project" value="UniProtKB-KW"/>
</dbReference>
<dbReference type="Proteomes" id="UP000708148">
    <property type="component" value="Unassembled WGS sequence"/>
</dbReference>
<proteinExistence type="inferred from homology"/>
<accession>A0A8S1IQC5</accession>
<dbReference type="PRINTS" id="PR00081">
    <property type="entry name" value="GDHRDH"/>
</dbReference>
<evidence type="ECO:0000256" key="1">
    <source>
        <dbReference type="ARBA" id="ARBA00006484"/>
    </source>
</evidence>
<keyword evidence="2" id="KW-0521">NADP</keyword>
<dbReference type="OrthoDB" id="1933717at2759"/>
<evidence type="ECO:0000313" key="5">
    <source>
        <dbReference type="Proteomes" id="UP000708148"/>
    </source>
</evidence>
<dbReference type="PANTHER" id="PTHR43963:SF6">
    <property type="entry name" value="CHAIN DEHYDROGENASE FAMILY PROTEIN, PUTATIVE (AFU_ORTHOLOGUE AFUA_3G15350)-RELATED"/>
    <property type="match status" value="1"/>
</dbReference>
<keyword evidence="3" id="KW-0560">Oxidoreductase</keyword>
<name>A0A8S1IQC5_9CHLO</name>
<evidence type="ECO:0000256" key="2">
    <source>
        <dbReference type="ARBA" id="ARBA00022857"/>
    </source>
</evidence>
<comment type="similarity">
    <text evidence="1">Belongs to the short-chain dehydrogenases/reductases (SDR) family.</text>
</comment>
<dbReference type="PANTHER" id="PTHR43963">
    <property type="entry name" value="CARBONYL REDUCTASE 1-RELATED"/>
    <property type="match status" value="1"/>
</dbReference>
<evidence type="ECO:0000256" key="3">
    <source>
        <dbReference type="ARBA" id="ARBA00023002"/>
    </source>
</evidence>
<protein>
    <submittedName>
        <fullName evidence="4">Uncharacterized protein</fullName>
    </submittedName>
</protein>
<dbReference type="Gene3D" id="3.40.50.720">
    <property type="entry name" value="NAD(P)-binding Rossmann-like Domain"/>
    <property type="match status" value="1"/>
</dbReference>
<sequence length="271" mass="28940">MSGRVVLVTGGNRGIGREICRKLVAAGDKVLLTSRDVAAGSEAAEAIEKEVGVKGGCEVLHYDALDSQSAELLVAAVAAKYSGKVDGLINNAAVTFRERWDAESFQIGKTTNVDAPVALTQKLSPHLAPGCRIVMVSSGLGQLAEIPVESQYYSGMASAATVEDLSAFRFLENDAMTDPPCILAPGRKNPVYRLTKAMLNRATQIFAQDASFVERNISVNAVTPGWCRTDMGGPDAERSVEQGADAVIWVLNHPDPSPTGKFFRDGRSIDW</sequence>
<gene>
    <name evidence="4" type="ORF">OSTQU699_LOCUS1247</name>
</gene>
<evidence type="ECO:0000313" key="4">
    <source>
        <dbReference type="EMBL" id="CAD7695886.1"/>
    </source>
</evidence>
<dbReference type="SUPFAM" id="SSF51735">
    <property type="entry name" value="NAD(P)-binding Rossmann-fold domains"/>
    <property type="match status" value="1"/>
</dbReference>
<dbReference type="AlphaFoldDB" id="A0A8S1IQC5"/>
<dbReference type="Pfam" id="PF00106">
    <property type="entry name" value="adh_short"/>
    <property type="match status" value="1"/>
</dbReference>
<dbReference type="EMBL" id="CAJHUC010000399">
    <property type="protein sequence ID" value="CAD7695886.1"/>
    <property type="molecule type" value="Genomic_DNA"/>
</dbReference>
<comment type="caution">
    <text evidence="4">The sequence shown here is derived from an EMBL/GenBank/DDBJ whole genome shotgun (WGS) entry which is preliminary data.</text>
</comment>
<dbReference type="InterPro" id="IPR036291">
    <property type="entry name" value="NAD(P)-bd_dom_sf"/>
</dbReference>
<keyword evidence="5" id="KW-1185">Reference proteome</keyword>